<keyword evidence="5" id="KW-1185">Reference proteome</keyword>
<name>A0A7Y8VRT3_9FIRM</name>
<feature type="active site" description="Proton donor/acceptor" evidence="2">
    <location>
        <position position="182"/>
    </location>
</feature>
<proteinExistence type="predicted"/>
<dbReference type="InterPro" id="IPR005754">
    <property type="entry name" value="Sortase"/>
</dbReference>
<evidence type="ECO:0000256" key="3">
    <source>
        <dbReference type="SAM" id="Phobius"/>
    </source>
</evidence>
<keyword evidence="3" id="KW-1133">Transmembrane helix</keyword>
<dbReference type="AlphaFoldDB" id="A0A7Y8VRT3"/>
<keyword evidence="3" id="KW-0472">Membrane</keyword>
<accession>A0A7Y8VRT3</accession>
<protein>
    <submittedName>
        <fullName evidence="4">Class B sortase</fullName>
        <ecNumber evidence="4">3.4.22.71</ecNumber>
    </submittedName>
</protein>
<dbReference type="Pfam" id="PF04203">
    <property type="entry name" value="Sortase"/>
    <property type="match status" value="1"/>
</dbReference>
<comment type="caution">
    <text evidence="4">The sequence shown here is derived from an EMBL/GenBank/DDBJ whole genome shotgun (WGS) entry which is preliminary data.</text>
</comment>
<dbReference type="GO" id="GO:0016787">
    <property type="term" value="F:hydrolase activity"/>
    <property type="evidence" value="ECO:0007669"/>
    <property type="project" value="UniProtKB-KW"/>
</dbReference>
<dbReference type="NCBIfam" id="TIGR03064">
    <property type="entry name" value="sortase_srtB"/>
    <property type="match status" value="1"/>
</dbReference>
<keyword evidence="3" id="KW-0812">Transmembrane</keyword>
<dbReference type="SUPFAM" id="SSF63817">
    <property type="entry name" value="Sortase"/>
    <property type="match status" value="1"/>
</dbReference>
<dbReference type="CDD" id="cd05826">
    <property type="entry name" value="Sortase_B"/>
    <property type="match status" value="1"/>
</dbReference>
<evidence type="ECO:0000256" key="2">
    <source>
        <dbReference type="PIRSR" id="PIRSR605754-1"/>
    </source>
</evidence>
<dbReference type="Proteomes" id="UP000526307">
    <property type="component" value="Unassembled WGS sequence"/>
</dbReference>
<reference evidence="4 5" key="1">
    <citation type="submission" date="2020-06" db="EMBL/GenBank/DDBJ databases">
        <title>Mogibacterium timidum strain W9173 genomic sequence.</title>
        <authorList>
            <person name="Wade W.G."/>
            <person name="Johnston C.D."/>
            <person name="Chen T."/>
            <person name="Dewhirst F.E."/>
        </authorList>
    </citation>
    <scope>NUCLEOTIDE SEQUENCE [LARGE SCALE GENOMIC DNA]</scope>
    <source>
        <strain evidence="4 5">W9173</strain>
    </source>
</reference>
<evidence type="ECO:0000313" key="5">
    <source>
        <dbReference type="Proteomes" id="UP000526307"/>
    </source>
</evidence>
<keyword evidence="1 4" id="KW-0378">Hydrolase</keyword>
<organism evidence="4 5">
    <name type="scientific">Mogibacterium timidum</name>
    <dbReference type="NCBI Taxonomy" id="35519"/>
    <lineage>
        <taxon>Bacteria</taxon>
        <taxon>Bacillati</taxon>
        <taxon>Bacillota</taxon>
        <taxon>Clostridia</taxon>
        <taxon>Peptostreptococcales</taxon>
        <taxon>Anaerovoracaceae</taxon>
        <taxon>Mogibacterium</taxon>
    </lineage>
</organism>
<dbReference type="EMBL" id="JABXYR010000002">
    <property type="protein sequence ID" value="NWO23490.1"/>
    <property type="molecule type" value="Genomic_DNA"/>
</dbReference>
<dbReference type="Gene3D" id="2.40.260.10">
    <property type="entry name" value="Sortase"/>
    <property type="match status" value="1"/>
</dbReference>
<gene>
    <name evidence="4" type="primary">srtB</name>
    <name evidence="4" type="ORF">HW270_05350</name>
</gene>
<dbReference type="InterPro" id="IPR023365">
    <property type="entry name" value="Sortase_dom-sf"/>
</dbReference>
<dbReference type="EC" id="3.4.22.71" evidence="4"/>
<feature type="transmembrane region" description="Helical" evidence="3">
    <location>
        <begin position="59"/>
        <end position="77"/>
    </location>
</feature>
<evidence type="ECO:0000256" key="1">
    <source>
        <dbReference type="ARBA" id="ARBA00022801"/>
    </source>
</evidence>
<dbReference type="RefSeq" id="WP_178978561.1">
    <property type="nucleotide sequence ID" value="NZ_CAUTAN010000016.1"/>
</dbReference>
<evidence type="ECO:0000313" key="4">
    <source>
        <dbReference type="EMBL" id="NWO23490.1"/>
    </source>
</evidence>
<sequence>MRSDKYNDVKPNQIVSEEVAVEPKGVAEVDTSESLNRGKKAKKAKSKVKKKKKNRAVDWAFRVIIFCLVCVILISGYKVGTALYNYYHSRSGFKEVAKEAKVDPNQFTGIVDFAALRKQNPDVVGWIYQKDTIINYPIMRGNNNDIYLHTDIKKKYSVSGSIFMDYRNSADFSDFNTIVYGHHMHDGSMFKSLRGYTKENDYYDSHKTFELITPDAKYHLQVFASYITPATSDAYKNSFNSEAEKQAFINYARTNSKISVEDVNISTKDRIVTLSTCAYDFDEARYVVVCKMIPWTKAEVRAGEKLQAKIDKQNGK</sequence>
<feature type="active site" description="Acyl-thioester intermediate" evidence="2">
    <location>
        <position position="277"/>
    </location>
</feature>
<dbReference type="InterPro" id="IPR009835">
    <property type="entry name" value="SrtB"/>
</dbReference>